<dbReference type="Gene3D" id="1.10.10.10">
    <property type="entry name" value="Winged helix-like DNA-binding domain superfamily/Winged helix DNA-binding domain"/>
    <property type="match status" value="1"/>
</dbReference>
<protein>
    <submittedName>
        <fullName evidence="6">DNA-binding transcriptional regulator, LysR family</fullName>
    </submittedName>
</protein>
<dbReference type="STRING" id="1884381.SAMN05518846_12513"/>
<dbReference type="PANTHER" id="PTHR30126:SF78">
    <property type="entry name" value="HTH LYSR-TYPE DOMAIN-CONTAINING PROTEIN"/>
    <property type="match status" value="1"/>
</dbReference>
<accession>A0A1I4DMV3</accession>
<dbReference type="InterPro" id="IPR036390">
    <property type="entry name" value="WH_DNA-bd_sf"/>
</dbReference>
<dbReference type="Gene3D" id="3.40.190.290">
    <property type="match status" value="1"/>
</dbReference>
<dbReference type="Proteomes" id="UP000198915">
    <property type="component" value="Unassembled WGS sequence"/>
</dbReference>
<evidence type="ECO:0000256" key="4">
    <source>
        <dbReference type="ARBA" id="ARBA00023163"/>
    </source>
</evidence>
<dbReference type="InterPro" id="IPR005119">
    <property type="entry name" value="LysR_subst-bd"/>
</dbReference>
<dbReference type="SUPFAM" id="SSF53850">
    <property type="entry name" value="Periplasmic binding protein-like II"/>
    <property type="match status" value="1"/>
</dbReference>
<dbReference type="InterPro" id="IPR036388">
    <property type="entry name" value="WH-like_DNA-bd_sf"/>
</dbReference>
<evidence type="ECO:0000256" key="1">
    <source>
        <dbReference type="ARBA" id="ARBA00009437"/>
    </source>
</evidence>
<keyword evidence="2" id="KW-0805">Transcription regulation</keyword>
<evidence type="ECO:0000256" key="2">
    <source>
        <dbReference type="ARBA" id="ARBA00023015"/>
    </source>
</evidence>
<proteinExistence type="inferred from homology"/>
<feature type="domain" description="HTH lysR-type" evidence="5">
    <location>
        <begin position="1"/>
        <end position="58"/>
    </location>
</feature>
<dbReference type="RefSeq" id="WP_092276734.1">
    <property type="nucleotide sequence ID" value="NZ_BJOE01000061.1"/>
</dbReference>
<sequence>MDDRDWQILHLLHSQKNITKTAQLLFLTQPALTKRLMQIEAEFGVKIVNRGIKGVHFTPEGELLAKRAGQLLTTIREIKEEVSNLQQSVAGTLRLGVSNFFAKYKLPTLLKLFNEQYPLVDFQVETGLSRDVLHKVYNRDVHIGFVRGEYSWPDQKKLLFVEKVLLVSKTEMDLAQLPDLPRVDYETDQMFKALVDNWWAENYTKPPLISMKVDRGDTCKEMVRSGLGYAILPSMFVSDAPNLYKRELLTSENTPVLRNTWMFYHEESLEKNVVKAFVQFMEGIDFEDSEAISGS</sequence>
<gene>
    <name evidence="6" type="ORF">SAMN05518846_12513</name>
</gene>
<keyword evidence="7" id="KW-1185">Reference proteome</keyword>
<dbReference type="PANTHER" id="PTHR30126">
    <property type="entry name" value="HTH-TYPE TRANSCRIPTIONAL REGULATOR"/>
    <property type="match status" value="1"/>
</dbReference>
<keyword evidence="4" id="KW-0804">Transcription</keyword>
<keyword evidence="3 6" id="KW-0238">DNA-binding</keyword>
<evidence type="ECO:0000256" key="3">
    <source>
        <dbReference type="ARBA" id="ARBA00023125"/>
    </source>
</evidence>
<dbReference type="Pfam" id="PF03466">
    <property type="entry name" value="LysR_substrate"/>
    <property type="match status" value="1"/>
</dbReference>
<name>A0A1I4DMV3_9BACL</name>
<dbReference type="GO" id="GO:0000976">
    <property type="term" value="F:transcription cis-regulatory region binding"/>
    <property type="evidence" value="ECO:0007669"/>
    <property type="project" value="TreeGrafter"/>
</dbReference>
<reference evidence="7" key="1">
    <citation type="submission" date="2016-10" db="EMBL/GenBank/DDBJ databases">
        <authorList>
            <person name="Varghese N."/>
            <person name="Submissions S."/>
        </authorList>
    </citation>
    <scope>NUCLEOTIDE SEQUENCE [LARGE SCALE GENOMIC DNA]</scope>
    <source>
        <strain evidence="7">OK042</strain>
    </source>
</reference>
<evidence type="ECO:0000259" key="5">
    <source>
        <dbReference type="PROSITE" id="PS50931"/>
    </source>
</evidence>
<dbReference type="AlphaFoldDB" id="A0A1I4DMV3"/>
<evidence type="ECO:0000313" key="7">
    <source>
        <dbReference type="Proteomes" id="UP000198915"/>
    </source>
</evidence>
<dbReference type="CDD" id="cd05466">
    <property type="entry name" value="PBP2_LTTR_substrate"/>
    <property type="match status" value="1"/>
</dbReference>
<dbReference type="SUPFAM" id="SSF46785">
    <property type="entry name" value="Winged helix' DNA-binding domain"/>
    <property type="match status" value="1"/>
</dbReference>
<comment type="similarity">
    <text evidence="1">Belongs to the LysR transcriptional regulatory family.</text>
</comment>
<evidence type="ECO:0000313" key="6">
    <source>
        <dbReference type="EMBL" id="SFK94403.1"/>
    </source>
</evidence>
<dbReference type="GO" id="GO:0003700">
    <property type="term" value="F:DNA-binding transcription factor activity"/>
    <property type="evidence" value="ECO:0007669"/>
    <property type="project" value="InterPro"/>
</dbReference>
<dbReference type="Pfam" id="PF00126">
    <property type="entry name" value="HTH_1"/>
    <property type="match status" value="1"/>
</dbReference>
<dbReference type="InterPro" id="IPR000847">
    <property type="entry name" value="LysR_HTH_N"/>
</dbReference>
<organism evidence="6 7">
    <name type="scientific">Brevibacillus centrosporus</name>
    <dbReference type="NCBI Taxonomy" id="54910"/>
    <lineage>
        <taxon>Bacteria</taxon>
        <taxon>Bacillati</taxon>
        <taxon>Bacillota</taxon>
        <taxon>Bacilli</taxon>
        <taxon>Bacillales</taxon>
        <taxon>Paenibacillaceae</taxon>
        <taxon>Brevibacillus</taxon>
    </lineage>
</organism>
<dbReference type="EMBL" id="FORT01000025">
    <property type="protein sequence ID" value="SFK94403.1"/>
    <property type="molecule type" value="Genomic_DNA"/>
</dbReference>
<dbReference type="PROSITE" id="PS50931">
    <property type="entry name" value="HTH_LYSR"/>
    <property type="match status" value="1"/>
</dbReference>